<sequence>MAEADDNKIPQSRSAASPKRSTESGLDAASAPSSAEREAPSEAPQVAGATDRPADDEKKAAPAKAAAAPSDPSDDLKPSEQIVRALRPYLTTALVFTTIVNLLFLVSPLYMLQVYDRVLTSGSIETLIVLSAIAVFLLLIYIAADGGRRRTFTRAGQLLGEKVDGLTLRRGLTNAQATNSETLTAVGHLAKIQGLLLQSTLAPILDLPFTLLFLAILFAINPILGSIGLGGAVLLLVLALVSDRISRKSVEDAQKRDQRAQNHLSHLVRQRAAIVSMGMSDRAIGRWQTLRRSAVDGNVESTGAATYLASSTRSLRQILQIAILGAGAALAVGGVETPGTIIAGSIIMGRALAPIDQTVALWRQVLLGRKSWQELKSWIDNSHDLPASFERDEVTAMPRPTPKLTLEEFAVGIPGAKQPLLPQVSVDFDRGEIIALLGPSGSGKTSLLQSLAGAWPAHHGTARLGGRDIATWDPRDRGRFIGYLPQHVELLSGTVFENISRFAPCDVDKVYSAAKTVGAHDMILTLAEGYDTMIGEGGIHLSAGQRQAVGLARAMFGDPALLLLDEPTAHLDAQLAANLMARFAQQARHPKTDRPLTAIIATHDVRLINAADKVMIIQNRQVAVMPREQYLRRVSDLRREHAAPKDAVGGTTGTAPARLSASPSEDLGQ</sequence>
<evidence type="ECO:0000256" key="6">
    <source>
        <dbReference type="ARBA" id="ARBA00023136"/>
    </source>
</evidence>
<dbReference type="InterPro" id="IPR039421">
    <property type="entry name" value="Type_1_exporter"/>
</dbReference>
<dbReference type="HOGENOM" id="CLU_000604_95_6_5"/>
<gene>
    <name evidence="11" type="ordered locus">PB2503_11094</name>
</gene>
<dbReference type="GO" id="GO:0005524">
    <property type="term" value="F:ATP binding"/>
    <property type="evidence" value="ECO:0007669"/>
    <property type="project" value="UniProtKB-KW"/>
</dbReference>
<dbReference type="Pfam" id="PF00664">
    <property type="entry name" value="ABC_membrane"/>
    <property type="match status" value="1"/>
</dbReference>
<dbReference type="PANTHER" id="PTHR24221:SF248">
    <property type="entry name" value="ABC TRANSPORTER TRANSMEMBRANE REGION"/>
    <property type="match status" value="1"/>
</dbReference>
<comment type="subcellular location">
    <subcellularLocation>
        <location evidence="1">Cell membrane</location>
        <topology evidence="1">Multi-pass membrane protein</topology>
    </subcellularLocation>
</comment>
<keyword evidence="2 8" id="KW-0812">Transmembrane</keyword>
<dbReference type="AlphaFoldDB" id="E0TIE7"/>
<dbReference type="GO" id="GO:0034040">
    <property type="term" value="F:ATPase-coupled lipid transmembrane transporter activity"/>
    <property type="evidence" value="ECO:0007669"/>
    <property type="project" value="TreeGrafter"/>
</dbReference>
<reference evidence="12" key="1">
    <citation type="submission" date="2010-08" db="EMBL/GenBank/DDBJ databases">
        <title>Genome sequence of Parvularcula bermudensis HTCC2503.</title>
        <authorList>
            <person name="Kang D.-M."/>
            <person name="Oh H.-M."/>
            <person name="Cho J.-C."/>
        </authorList>
    </citation>
    <scope>NUCLEOTIDE SEQUENCE [LARGE SCALE GENOMIC DNA]</scope>
    <source>
        <strain evidence="12">ATCC BAA-594 / HTCC2503 / KCTC 12087</strain>
    </source>
</reference>
<dbReference type="Gene3D" id="1.20.1560.10">
    <property type="entry name" value="ABC transporter type 1, transmembrane domain"/>
    <property type="match status" value="1"/>
</dbReference>
<feature type="domain" description="ABC transporter" evidence="9">
    <location>
        <begin position="404"/>
        <end position="644"/>
    </location>
</feature>
<evidence type="ECO:0000256" key="8">
    <source>
        <dbReference type="SAM" id="Phobius"/>
    </source>
</evidence>
<dbReference type="SUPFAM" id="SSF52540">
    <property type="entry name" value="P-loop containing nucleoside triphosphate hydrolases"/>
    <property type="match status" value="1"/>
</dbReference>
<feature type="transmembrane region" description="Helical" evidence="8">
    <location>
        <begin position="124"/>
        <end position="144"/>
    </location>
</feature>
<feature type="domain" description="ABC transmembrane type-1" evidence="10">
    <location>
        <begin position="93"/>
        <end position="367"/>
    </location>
</feature>
<dbReference type="GO" id="GO:0005886">
    <property type="term" value="C:plasma membrane"/>
    <property type="evidence" value="ECO:0007669"/>
    <property type="project" value="UniProtKB-SubCell"/>
</dbReference>
<evidence type="ECO:0000256" key="3">
    <source>
        <dbReference type="ARBA" id="ARBA00022741"/>
    </source>
</evidence>
<name>E0TIE7_PARBH</name>
<dbReference type="eggNOG" id="COG4618">
    <property type="taxonomic scope" value="Bacteria"/>
</dbReference>
<evidence type="ECO:0000256" key="4">
    <source>
        <dbReference type="ARBA" id="ARBA00022840"/>
    </source>
</evidence>
<keyword evidence="12" id="KW-1185">Reference proteome</keyword>
<dbReference type="InterPro" id="IPR036640">
    <property type="entry name" value="ABC1_TM_sf"/>
</dbReference>
<protein>
    <submittedName>
        <fullName evidence="11">Type I secretion ATP-binding protein</fullName>
    </submittedName>
</protein>
<dbReference type="InterPro" id="IPR017871">
    <property type="entry name" value="ABC_transporter-like_CS"/>
</dbReference>
<dbReference type="InterPro" id="IPR027417">
    <property type="entry name" value="P-loop_NTPase"/>
</dbReference>
<dbReference type="PANTHER" id="PTHR24221">
    <property type="entry name" value="ATP-BINDING CASSETTE SUB-FAMILY B"/>
    <property type="match status" value="1"/>
</dbReference>
<dbReference type="STRING" id="314260.PB2503_11094"/>
<keyword evidence="3" id="KW-0547">Nucleotide-binding</keyword>
<evidence type="ECO:0000313" key="12">
    <source>
        <dbReference type="Proteomes" id="UP000001302"/>
    </source>
</evidence>
<feature type="region of interest" description="Disordered" evidence="7">
    <location>
        <begin position="641"/>
        <end position="669"/>
    </location>
</feature>
<keyword evidence="4 11" id="KW-0067">ATP-binding</keyword>
<feature type="compositionally biased region" description="Low complexity" evidence="7">
    <location>
        <begin position="62"/>
        <end position="71"/>
    </location>
</feature>
<dbReference type="Pfam" id="PF00005">
    <property type="entry name" value="ABC_tran"/>
    <property type="match status" value="1"/>
</dbReference>
<dbReference type="InterPro" id="IPR003593">
    <property type="entry name" value="AAA+_ATPase"/>
</dbReference>
<evidence type="ECO:0000313" key="11">
    <source>
        <dbReference type="EMBL" id="ADM10266.1"/>
    </source>
</evidence>
<reference evidence="11 12" key="2">
    <citation type="journal article" date="2011" name="J. Bacteriol.">
        <title>Complete genome sequence of strain HTCC2503T of Parvularcula bermudensis, the type species of the order "Parvularculales" in the class Alphaproteobacteria.</title>
        <authorList>
            <person name="Oh H.M."/>
            <person name="Kang I."/>
            <person name="Vergin K.L."/>
            <person name="Kang D."/>
            <person name="Rhee K.H."/>
            <person name="Giovannoni S.J."/>
            <person name="Cho J.C."/>
        </authorList>
    </citation>
    <scope>NUCLEOTIDE SEQUENCE [LARGE SCALE GENOMIC DNA]</scope>
    <source>
        <strain evidence="12">ATCC BAA-594 / HTCC2503 / KCTC 12087</strain>
    </source>
</reference>
<evidence type="ECO:0000256" key="7">
    <source>
        <dbReference type="SAM" id="MobiDB-lite"/>
    </source>
</evidence>
<feature type="region of interest" description="Disordered" evidence="7">
    <location>
        <begin position="1"/>
        <end position="77"/>
    </location>
</feature>
<dbReference type="KEGG" id="pbr:PB2503_11094"/>
<keyword evidence="6 8" id="KW-0472">Membrane</keyword>
<dbReference type="InterPro" id="IPR003439">
    <property type="entry name" value="ABC_transporter-like_ATP-bd"/>
</dbReference>
<evidence type="ECO:0000256" key="1">
    <source>
        <dbReference type="ARBA" id="ARBA00004651"/>
    </source>
</evidence>
<dbReference type="EMBL" id="CP002156">
    <property type="protein sequence ID" value="ADM10266.1"/>
    <property type="molecule type" value="Genomic_DNA"/>
</dbReference>
<dbReference type="InterPro" id="IPR011527">
    <property type="entry name" value="ABC1_TM_dom"/>
</dbReference>
<accession>E0TIE7</accession>
<evidence type="ECO:0000259" key="10">
    <source>
        <dbReference type="PROSITE" id="PS50929"/>
    </source>
</evidence>
<dbReference type="PROSITE" id="PS50929">
    <property type="entry name" value="ABC_TM1F"/>
    <property type="match status" value="1"/>
</dbReference>
<dbReference type="Gene3D" id="3.40.50.300">
    <property type="entry name" value="P-loop containing nucleotide triphosphate hydrolases"/>
    <property type="match status" value="1"/>
</dbReference>
<evidence type="ECO:0000256" key="5">
    <source>
        <dbReference type="ARBA" id="ARBA00022989"/>
    </source>
</evidence>
<evidence type="ECO:0000256" key="2">
    <source>
        <dbReference type="ARBA" id="ARBA00022692"/>
    </source>
</evidence>
<dbReference type="Proteomes" id="UP000001302">
    <property type="component" value="Chromosome"/>
</dbReference>
<dbReference type="PROSITE" id="PS50893">
    <property type="entry name" value="ABC_TRANSPORTER_2"/>
    <property type="match status" value="1"/>
</dbReference>
<feature type="transmembrane region" description="Helical" evidence="8">
    <location>
        <begin position="223"/>
        <end position="241"/>
    </location>
</feature>
<feature type="transmembrane region" description="Helical" evidence="8">
    <location>
        <begin position="89"/>
        <end position="112"/>
    </location>
</feature>
<proteinExistence type="predicted"/>
<dbReference type="GO" id="GO:0140359">
    <property type="term" value="F:ABC-type transporter activity"/>
    <property type="evidence" value="ECO:0007669"/>
    <property type="project" value="InterPro"/>
</dbReference>
<dbReference type="OrthoDB" id="9808328at2"/>
<dbReference type="PROSITE" id="PS00211">
    <property type="entry name" value="ABC_TRANSPORTER_1"/>
    <property type="match status" value="1"/>
</dbReference>
<dbReference type="SUPFAM" id="SSF90123">
    <property type="entry name" value="ABC transporter transmembrane region"/>
    <property type="match status" value="1"/>
</dbReference>
<dbReference type="GO" id="GO:0016887">
    <property type="term" value="F:ATP hydrolysis activity"/>
    <property type="evidence" value="ECO:0007669"/>
    <property type="project" value="InterPro"/>
</dbReference>
<dbReference type="RefSeq" id="WP_013301240.1">
    <property type="nucleotide sequence ID" value="NC_014414.1"/>
</dbReference>
<dbReference type="SMART" id="SM00382">
    <property type="entry name" value="AAA"/>
    <property type="match status" value="1"/>
</dbReference>
<keyword evidence="5 8" id="KW-1133">Transmembrane helix</keyword>
<organism evidence="11 12">
    <name type="scientific">Parvularcula bermudensis (strain ATCC BAA-594 / HTCC2503 / KCTC 12087)</name>
    <dbReference type="NCBI Taxonomy" id="314260"/>
    <lineage>
        <taxon>Bacteria</taxon>
        <taxon>Pseudomonadati</taxon>
        <taxon>Pseudomonadota</taxon>
        <taxon>Alphaproteobacteria</taxon>
        <taxon>Parvularculales</taxon>
        <taxon>Parvularculaceae</taxon>
        <taxon>Parvularcula</taxon>
    </lineage>
</organism>
<feature type="transmembrane region" description="Helical" evidence="8">
    <location>
        <begin position="318"/>
        <end position="335"/>
    </location>
</feature>
<feature type="transmembrane region" description="Helical" evidence="8">
    <location>
        <begin position="195"/>
        <end position="217"/>
    </location>
</feature>
<evidence type="ECO:0000259" key="9">
    <source>
        <dbReference type="PROSITE" id="PS50893"/>
    </source>
</evidence>